<comment type="caution">
    <text evidence="1">The sequence shown here is derived from an EMBL/GenBank/DDBJ whole genome shotgun (WGS) entry which is preliminary data.</text>
</comment>
<gene>
    <name evidence="1" type="ORF">GMARGA_LOCUS43770</name>
</gene>
<dbReference type="Proteomes" id="UP000789901">
    <property type="component" value="Unassembled WGS sequence"/>
</dbReference>
<dbReference type="EMBL" id="CAJVQB010144303">
    <property type="protein sequence ID" value="CAG8854949.1"/>
    <property type="molecule type" value="Genomic_DNA"/>
</dbReference>
<keyword evidence="2" id="KW-1185">Reference proteome</keyword>
<protein>
    <submittedName>
        <fullName evidence="1">19529_t:CDS:1</fullName>
    </submittedName>
</protein>
<sequence>SKISLATCINEFVKKIFRYPPYSKEGTEIRTKTKNTLSVTSLTNENINNYINEKVTMD</sequence>
<name>A0ABN7XLE3_GIGMA</name>
<evidence type="ECO:0000313" key="1">
    <source>
        <dbReference type="EMBL" id="CAG8854949.1"/>
    </source>
</evidence>
<feature type="non-terminal residue" evidence="1">
    <location>
        <position position="1"/>
    </location>
</feature>
<proteinExistence type="predicted"/>
<accession>A0ABN7XLE3</accession>
<reference evidence="1 2" key="1">
    <citation type="submission" date="2021-06" db="EMBL/GenBank/DDBJ databases">
        <authorList>
            <person name="Kallberg Y."/>
            <person name="Tangrot J."/>
            <person name="Rosling A."/>
        </authorList>
    </citation>
    <scope>NUCLEOTIDE SEQUENCE [LARGE SCALE GENOMIC DNA]</scope>
    <source>
        <strain evidence="1 2">120-4 pot B 10/14</strain>
    </source>
</reference>
<feature type="non-terminal residue" evidence="1">
    <location>
        <position position="58"/>
    </location>
</feature>
<organism evidence="1 2">
    <name type="scientific">Gigaspora margarita</name>
    <dbReference type="NCBI Taxonomy" id="4874"/>
    <lineage>
        <taxon>Eukaryota</taxon>
        <taxon>Fungi</taxon>
        <taxon>Fungi incertae sedis</taxon>
        <taxon>Mucoromycota</taxon>
        <taxon>Glomeromycotina</taxon>
        <taxon>Glomeromycetes</taxon>
        <taxon>Diversisporales</taxon>
        <taxon>Gigasporaceae</taxon>
        <taxon>Gigaspora</taxon>
    </lineage>
</organism>
<evidence type="ECO:0000313" key="2">
    <source>
        <dbReference type="Proteomes" id="UP000789901"/>
    </source>
</evidence>